<evidence type="ECO:0000259" key="17">
    <source>
        <dbReference type="PROSITE" id="PS50109"/>
    </source>
</evidence>
<keyword evidence="4 15" id="KW-0997">Cell inner membrane</keyword>
<dbReference type="PANTHER" id="PTHR43065">
    <property type="entry name" value="SENSOR HISTIDINE KINASE"/>
    <property type="match status" value="1"/>
</dbReference>
<dbReference type="EMBL" id="FMAC01000005">
    <property type="protein sequence ID" value="SCB25994.1"/>
    <property type="molecule type" value="Genomic_DNA"/>
</dbReference>
<evidence type="ECO:0000256" key="14">
    <source>
        <dbReference type="ARBA" id="ARBA00059004"/>
    </source>
</evidence>
<evidence type="ECO:0000256" key="9">
    <source>
        <dbReference type="ARBA" id="ARBA00022777"/>
    </source>
</evidence>
<dbReference type="Gene3D" id="3.30.450.20">
    <property type="entry name" value="PAS domain"/>
    <property type="match status" value="2"/>
</dbReference>
<dbReference type="CDD" id="cd00075">
    <property type="entry name" value="HATPase"/>
    <property type="match status" value="1"/>
</dbReference>
<evidence type="ECO:0000256" key="2">
    <source>
        <dbReference type="ARBA" id="ARBA00004429"/>
    </source>
</evidence>
<evidence type="ECO:0000256" key="8">
    <source>
        <dbReference type="ARBA" id="ARBA00022741"/>
    </source>
</evidence>
<keyword evidence="7 15" id="KW-0812">Transmembrane</keyword>
<keyword evidence="13 15" id="KW-0472">Membrane</keyword>
<sequence>MCDNPHRLNCSSREIMHNMAMLQRPTNERSLTPEQLGRRSRRVWFIFAFFSAAVIAAGLYGANFFGRLSAIEMLQRQGHTDANLKVALLRAVLERPRALPLLLADDQQVRDALADKHIDDVVALDRKLESLVSGTSASVLYVTGKDGVAMASSNWREPLSFVGNDYSFRDYFRKAMETGTAEHYALGTVSNRPGLYISRRVGDAGSALGVVVVKMEFDQLEADWSETGRPAYVTDERGVVLITSLPSWRFMTTAPLGREEAANIRKSLQFGAAPLSPLPVSHPEEVGPDATIVRAILPGSSAAEYLRLTVAVPSTPWQLGYLIPTDQAIASSVRETRFLTLTVLLPILAFAAFLLRRRDVSAMQIAVSRIAREELERRVLERTEDLSQARDRLEAEIADHRATEAKLQGVQQDLVQANRLAILGQVAAGVAHEINQPVATIRAYAENAHVFLDRRQMEPVKENLSAIAALTERIGTITEELKAFARKGRTAPEPVDLRSVIEGAVVLLRSRFAGRLDALNIELPPTGLGVVGTRIRLEQVLINLFQNALEALEGRDQPKVAVSVHETSDEVEIVVSDNGPGIPAAILDSLFTPFNTSKEKGLGLGLVISKDIVVDYGGRIDVESNGNGTRFTVHLRKAIP</sequence>
<dbReference type="InterPro" id="IPR017055">
    <property type="entry name" value="Sig_transdc_His_kinase_DctB"/>
</dbReference>
<dbReference type="CDD" id="cd12914">
    <property type="entry name" value="PDC1_DGC_like"/>
    <property type="match status" value="1"/>
</dbReference>
<keyword evidence="9 15" id="KW-0418">Kinase</keyword>
<evidence type="ECO:0000256" key="15">
    <source>
        <dbReference type="PIRNR" id="PIRNR036431"/>
    </source>
</evidence>
<keyword evidence="16" id="KW-0175">Coiled coil</keyword>
<dbReference type="InterPro" id="IPR003594">
    <property type="entry name" value="HATPase_dom"/>
</dbReference>
<dbReference type="InterPro" id="IPR033479">
    <property type="entry name" value="dCache_1"/>
</dbReference>
<keyword evidence="11 15" id="KW-1133">Transmembrane helix</keyword>
<dbReference type="PIRSF" id="PIRSF036431">
    <property type="entry name" value="STHK_DctB"/>
    <property type="match status" value="1"/>
</dbReference>
<evidence type="ECO:0000313" key="18">
    <source>
        <dbReference type="EMBL" id="SCB25994.1"/>
    </source>
</evidence>
<evidence type="ECO:0000313" key="19">
    <source>
        <dbReference type="Proteomes" id="UP000186228"/>
    </source>
</evidence>
<feature type="coiled-coil region" evidence="16">
    <location>
        <begin position="372"/>
        <end position="403"/>
    </location>
</feature>
<comment type="subcellular location">
    <subcellularLocation>
        <location evidence="2">Cell inner membrane</location>
        <topology evidence="2">Multi-pass membrane protein</topology>
    </subcellularLocation>
</comment>
<dbReference type="PRINTS" id="PR00344">
    <property type="entry name" value="BCTRLSENSOR"/>
</dbReference>
<dbReference type="GO" id="GO:0005886">
    <property type="term" value="C:plasma membrane"/>
    <property type="evidence" value="ECO:0007669"/>
    <property type="project" value="UniProtKB-SubCell"/>
</dbReference>
<dbReference type="CDD" id="cd00082">
    <property type="entry name" value="HisKA"/>
    <property type="match status" value="1"/>
</dbReference>
<reference evidence="19" key="1">
    <citation type="submission" date="2016-08" db="EMBL/GenBank/DDBJ databases">
        <authorList>
            <person name="Varghese N."/>
            <person name="Submissions Spin"/>
        </authorList>
    </citation>
    <scope>NUCLEOTIDE SEQUENCE [LARGE SCALE GENOMIC DNA]</scope>
    <source>
        <strain evidence="19">CCBAU 57015</strain>
    </source>
</reference>
<comment type="caution">
    <text evidence="15">Lacks conserved residue(s) required for the propagation of feature annotation.</text>
</comment>
<dbReference type="InterPro" id="IPR036097">
    <property type="entry name" value="HisK_dim/P_sf"/>
</dbReference>
<keyword evidence="10 15" id="KW-0067">ATP-binding</keyword>
<dbReference type="Gene3D" id="1.20.5.170">
    <property type="match status" value="1"/>
</dbReference>
<dbReference type="FunFam" id="1.10.287.130:FF:000049">
    <property type="entry name" value="C4-dicarboxylate transport sensor protein DctB"/>
    <property type="match status" value="1"/>
</dbReference>
<dbReference type="EC" id="2.7.13.3" evidence="15"/>
<evidence type="ECO:0000256" key="16">
    <source>
        <dbReference type="SAM" id="Coils"/>
    </source>
</evidence>
<evidence type="ECO:0000256" key="5">
    <source>
        <dbReference type="ARBA" id="ARBA00022553"/>
    </source>
</evidence>
<keyword evidence="8 15" id="KW-0547">Nucleotide-binding</keyword>
<proteinExistence type="predicted"/>
<dbReference type="PROSITE" id="PS50109">
    <property type="entry name" value="HIS_KIN"/>
    <property type="match status" value="1"/>
</dbReference>
<dbReference type="GO" id="GO:0000155">
    <property type="term" value="F:phosphorelay sensor kinase activity"/>
    <property type="evidence" value="ECO:0007669"/>
    <property type="project" value="UniProtKB-UniRule"/>
</dbReference>
<evidence type="ECO:0000256" key="11">
    <source>
        <dbReference type="ARBA" id="ARBA00022989"/>
    </source>
</evidence>
<comment type="function">
    <text evidence="14 15">Member of the two-component regulatory system DctB/DctD involved in the transport of C4-dicarboxylates. DctB functions as a membrane-associated protein kinase that phosphorylates DctD in response to environmental signals.</text>
</comment>
<dbReference type="InterPro" id="IPR004358">
    <property type="entry name" value="Sig_transdc_His_kin-like_C"/>
</dbReference>
<evidence type="ECO:0000256" key="7">
    <source>
        <dbReference type="ARBA" id="ARBA00022692"/>
    </source>
</evidence>
<evidence type="ECO:0000256" key="3">
    <source>
        <dbReference type="ARBA" id="ARBA00022475"/>
    </source>
</evidence>
<feature type="domain" description="Histidine kinase" evidence="17">
    <location>
        <begin position="429"/>
        <end position="639"/>
    </location>
</feature>
<dbReference type="Proteomes" id="UP000186228">
    <property type="component" value="Unassembled WGS sequence"/>
</dbReference>
<dbReference type="GO" id="GO:0005524">
    <property type="term" value="F:ATP binding"/>
    <property type="evidence" value="ECO:0007669"/>
    <property type="project" value="UniProtKB-UniRule"/>
</dbReference>
<keyword evidence="5" id="KW-0597">Phosphoprotein</keyword>
<dbReference type="AlphaFoldDB" id="A0A1C3VEQ6"/>
<dbReference type="Gene3D" id="3.30.565.10">
    <property type="entry name" value="Histidine kinase-like ATPase, C-terminal domain"/>
    <property type="match status" value="1"/>
</dbReference>
<dbReference type="Gene3D" id="1.10.287.130">
    <property type="match status" value="1"/>
</dbReference>
<evidence type="ECO:0000256" key="10">
    <source>
        <dbReference type="ARBA" id="ARBA00022840"/>
    </source>
</evidence>
<dbReference type="Gene3D" id="6.10.250.3020">
    <property type="match status" value="1"/>
</dbReference>
<dbReference type="Pfam" id="PF00512">
    <property type="entry name" value="HisKA"/>
    <property type="match status" value="1"/>
</dbReference>
<evidence type="ECO:0000256" key="12">
    <source>
        <dbReference type="ARBA" id="ARBA00023012"/>
    </source>
</evidence>
<dbReference type="SMART" id="SM00388">
    <property type="entry name" value="HisKA"/>
    <property type="match status" value="1"/>
</dbReference>
<comment type="catalytic activity">
    <reaction evidence="1 15">
        <text>ATP + protein L-histidine = ADP + protein N-phospho-L-histidine.</text>
        <dbReference type="EC" id="2.7.13.3"/>
    </reaction>
</comment>
<dbReference type="SMART" id="SM00387">
    <property type="entry name" value="HATPase_c"/>
    <property type="match status" value="1"/>
</dbReference>
<dbReference type="InterPro" id="IPR029151">
    <property type="entry name" value="Sensor-like_sf"/>
</dbReference>
<dbReference type="InterPro" id="IPR003661">
    <property type="entry name" value="HisK_dim/P_dom"/>
</dbReference>
<dbReference type="SUPFAM" id="SSF47384">
    <property type="entry name" value="Homodimeric domain of signal transducing histidine kinase"/>
    <property type="match status" value="1"/>
</dbReference>
<protein>
    <recommendedName>
        <fullName evidence="15">C4-dicarboxylate transport sensor protein</fullName>
        <ecNumber evidence="15">2.7.13.3</ecNumber>
    </recommendedName>
</protein>
<dbReference type="SUPFAM" id="SSF103190">
    <property type="entry name" value="Sensory domain-like"/>
    <property type="match status" value="1"/>
</dbReference>
<keyword evidence="6 15" id="KW-0808">Transferase</keyword>
<keyword evidence="12 15" id="KW-0902">Two-component regulatory system</keyword>
<evidence type="ECO:0000256" key="13">
    <source>
        <dbReference type="ARBA" id="ARBA00023136"/>
    </source>
</evidence>
<organism evidence="18 19">
    <name type="scientific">Rhizobium hainanense</name>
    <dbReference type="NCBI Taxonomy" id="52131"/>
    <lineage>
        <taxon>Bacteria</taxon>
        <taxon>Pseudomonadati</taxon>
        <taxon>Pseudomonadota</taxon>
        <taxon>Alphaproteobacteria</taxon>
        <taxon>Hyphomicrobiales</taxon>
        <taxon>Rhizobiaceae</taxon>
        <taxon>Rhizobium/Agrobacterium group</taxon>
        <taxon>Rhizobium</taxon>
    </lineage>
</organism>
<dbReference type="STRING" id="52131.GA0061100_105434"/>
<keyword evidence="3 15" id="KW-1003">Cell membrane</keyword>
<dbReference type="SUPFAM" id="SSF55874">
    <property type="entry name" value="ATPase domain of HSP90 chaperone/DNA topoisomerase II/histidine kinase"/>
    <property type="match status" value="1"/>
</dbReference>
<name>A0A1C3VEQ6_9HYPH</name>
<dbReference type="Pfam" id="PF02743">
    <property type="entry name" value="dCache_1"/>
    <property type="match status" value="1"/>
</dbReference>
<gene>
    <name evidence="18" type="ORF">GA0061100_105434</name>
</gene>
<evidence type="ECO:0000256" key="6">
    <source>
        <dbReference type="ARBA" id="ARBA00022679"/>
    </source>
</evidence>
<dbReference type="PANTHER" id="PTHR43065:SF46">
    <property type="entry name" value="C4-DICARBOXYLATE TRANSPORT SENSOR PROTEIN DCTB"/>
    <property type="match status" value="1"/>
</dbReference>
<evidence type="ECO:0000256" key="1">
    <source>
        <dbReference type="ARBA" id="ARBA00000085"/>
    </source>
</evidence>
<feature type="transmembrane region" description="Helical" evidence="15">
    <location>
        <begin position="43"/>
        <end position="66"/>
    </location>
</feature>
<evidence type="ECO:0000256" key="4">
    <source>
        <dbReference type="ARBA" id="ARBA00022519"/>
    </source>
</evidence>
<accession>A0A1C3VEQ6</accession>
<keyword evidence="19" id="KW-1185">Reference proteome</keyword>
<dbReference type="Pfam" id="PF02518">
    <property type="entry name" value="HATPase_c"/>
    <property type="match status" value="1"/>
</dbReference>
<dbReference type="InterPro" id="IPR036890">
    <property type="entry name" value="HATPase_C_sf"/>
</dbReference>
<dbReference type="InterPro" id="IPR005467">
    <property type="entry name" value="His_kinase_dom"/>
</dbReference>